<organism evidence="8 9">
    <name type="scientific">Chaetoceros tenuissimus</name>
    <dbReference type="NCBI Taxonomy" id="426638"/>
    <lineage>
        <taxon>Eukaryota</taxon>
        <taxon>Sar</taxon>
        <taxon>Stramenopiles</taxon>
        <taxon>Ochrophyta</taxon>
        <taxon>Bacillariophyta</taxon>
        <taxon>Coscinodiscophyceae</taxon>
        <taxon>Chaetocerotophycidae</taxon>
        <taxon>Chaetocerotales</taxon>
        <taxon>Chaetocerotaceae</taxon>
        <taxon>Chaetoceros</taxon>
    </lineage>
</organism>
<keyword evidence="6" id="KW-0175">Coiled coil</keyword>
<evidence type="ECO:0000313" key="9">
    <source>
        <dbReference type="Proteomes" id="UP001054902"/>
    </source>
</evidence>
<evidence type="ECO:0000256" key="6">
    <source>
        <dbReference type="SAM" id="Coils"/>
    </source>
</evidence>
<comment type="similarity">
    <text evidence="1 5">Belongs to the carnitine/choline acetyltransferase family.</text>
</comment>
<evidence type="ECO:0000256" key="5">
    <source>
        <dbReference type="RuleBase" id="RU003801"/>
    </source>
</evidence>
<dbReference type="Proteomes" id="UP001054902">
    <property type="component" value="Unassembled WGS sequence"/>
</dbReference>
<accession>A0AAD3CSQ3</accession>
<name>A0AAD3CSQ3_9STRA</name>
<dbReference type="Gene3D" id="3.30.559.10">
    <property type="entry name" value="Chloramphenicol acetyltransferase-like domain"/>
    <property type="match status" value="1"/>
</dbReference>
<evidence type="ECO:0000256" key="4">
    <source>
        <dbReference type="PIRSR" id="PIRSR600542-1"/>
    </source>
</evidence>
<evidence type="ECO:0000256" key="3">
    <source>
        <dbReference type="ARBA" id="ARBA00023315"/>
    </source>
</evidence>
<evidence type="ECO:0000313" key="8">
    <source>
        <dbReference type="EMBL" id="GFH51223.1"/>
    </source>
</evidence>
<sequence length="702" mass="78994">MKMKKEHVIISLYLALSHSGYGASAFQIKGNPALSVKRKTDHILQLKSSVAVAPVNETEFAVSDSEPTIQPWPQPVIHSNGDYRGETFLEKHIGGQLYEYQESLPLLPVPSLANTIKQFLPTALPLAESREDEEELRKKSEDFLSSALTLQQKLEEKASERSNSSWLQDWWNQVGYLQLRDPTVINISYFFPLEDDDTLNMIQDERPLSTIRGACALTALANYRKKVCSGQLAPERIGSKDTVLCSAQYKYHMHSSRIPKQGQDYYVLHDPNLYKHCIVACKGQFFSMNFVDANDNPLSLSALQKGLQKCIELANLSDTSMQLGFLTTSDRDLWAKNRNKLLNLPGFQKGLEAIESAAALVCLDDSEPATLVECIPNYWHGGRSEVMNRWFDKPIQLVIQQNGKMAYIGEHSLVDGMPTMRLCDAIVDAKYDKLSKCDALKDEIPLVHNVFSDAMVMKAFATNDNLEKSLEKSKQEFYNLVDKNEMTITILGFGQEFLKEASIVSDAFMQMAIQLASYRLFGKQVAVYESSQVRPFRHGRTETTRSVSPESKCFVESMGTEVNLKTDDETANHQFSLLKKAMWAHSKYLNKASKGLGCDRHFFGLSMCAGKDGEKVPPLFNDELFQRSKYWKVSSSTCPHVPGFGCVVDDGIGVGYSVKSKTIEFTVAGRKENQLVHKFSNLLEESLAEIKLLIERSLKIEE</sequence>
<dbReference type="EMBL" id="BLLK01000045">
    <property type="protein sequence ID" value="GFH51223.1"/>
    <property type="molecule type" value="Genomic_DNA"/>
</dbReference>
<dbReference type="AlphaFoldDB" id="A0AAD3CSQ3"/>
<dbReference type="Gene3D" id="3.30.559.70">
    <property type="entry name" value="Choline/Carnitine o-acyltransferase, domain 2"/>
    <property type="match status" value="1"/>
</dbReference>
<dbReference type="SUPFAM" id="SSF52777">
    <property type="entry name" value="CoA-dependent acyltransferases"/>
    <property type="match status" value="2"/>
</dbReference>
<dbReference type="PANTHER" id="PTHR22589">
    <property type="entry name" value="CARNITINE O-ACYLTRANSFERASE"/>
    <property type="match status" value="1"/>
</dbReference>
<comment type="caution">
    <text evidence="8">The sequence shown here is derived from an EMBL/GenBank/DDBJ whole genome shotgun (WGS) entry which is preliminary data.</text>
</comment>
<dbReference type="Pfam" id="PF00755">
    <property type="entry name" value="Carn_acyltransf"/>
    <property type="match status" value="1"/>
</dbReference>
<dbReference type="PROSITE" id="PS00440">
    <property type="entry name" value="ACYLTRANSF_C_2"/>
    <property type="match status" value="1"/>
</dbReference>
<dbReference type="InterPro" id="IPR042231">
    <property type="entry name" value="Cho/carn_acyl_trans_2"/>
</dbReference>
<reference evidence="8 9" key="1">
    <citation type="journal article" date="2021" name="Sci. Rep.">
        <title>The genome of the diatom Chaetoceros tenuissimus carries an ancient integrated fragment of an extant virus.</title>
        <authorList>
            <person name="Hongo Y."/>
            <person name="Kimura K."/>
            <person name="Takaki Y."/>
            <person name="Yoshida Y."/>
            <person name="Baba S."/>
            <person name="Kobayashi G."/>
            <person name="Nagasaki K."/>
            <person name="Hano T."/>
            <person name="Tomaru Y."/>
        </authorList>
    </citation>
    <scope>NUCLEOTIDE SEQUENCE [LARGE SCALE GENOMIC DNA]</scope>
    <source>
        <strain evidence="8 9">NIES-3715</strain>
    </source>
</reference>
<keyword evidence="2 5" id="KW-0808">Transferase</keyword>
<dbReference type="InterPro" id="IPR023213">
    <property type="entry name" value="CAT-like_dom_sf"/>
</dbReference>
<dbReference type="GO" id="GO:0016746">
    <property type="term" value="F:acyltransferase activity"/>
    <property type="evidence" value="ECO:0007669"/>
    <property type="project" value="UniProtKB-KW"/>
</dbReference>
<dbReference type="PANTHER" id="PTHR22589:SF103">
    <property type="entry name" value="CARNITINE O-ACETYL-TRANSFERASE, ISOFORM A-RELATED"/>
    <property type="match status" value="1"/>
</dbReference>
<gene>
    <name evidence="8" type="ORF">CTEN210_07699</name>
</gene>
<feature type="domain" description="Choline/carnitine acyltransferase" evidence="7">
    <location>
        <begin position="107"/>
        <end position="685"/>
    </location>
</feature>
<proteinExistence type="inferred from homology"/>
<keyword evidence="3 5" id="KW-0012">Acyltransferase</keyword>
<dbReference type="InterPro" id="IPR000542">
    <property type="entry name" value="Carn_acyl_trans"/>
</dbReference>
<evidence type="ECO:0000256" key="1">
    <source>
        <dbReference type="ARBA" id="ARBA00005232"/>
    </source>
</evidence>
<keyword evidence="9" id="KW-1185">Reference proteome</keyword>
<feature type="active site" description="Proton acceptor" evidence="4">
    <location>
        <position position="411"/>
    </location>
</feature>
<evidence type="ECO:0000259" key="7">
    <source>
        <dbReference type="Pfam" id="PF00755"/>
    </source>
</evidence>
<evidence type="ECO:0000256" key="2">
    <source>
        <dbReference type="ARBA" id="ARBA00022679"/>
    </source>
</evidence>
<protein>
    <submittedName>
        <fullName evidence="8">Carnitine O-acetyltransferase</fullName>
    </submittedName>
</protein>
<feature type="coiled-coil region" evidence="6">
    <location>
        <begin position="456"/>
        <end position="483"/>
    </location>
</feature>
<dbReference type="InterPro" id="IPR039551">
    <property type="entry name" value="Cho/carn_acyl_trans"/>
</dbReference>